<sequence>MKGRNQQLLIFSVAMTLIFGVLMTWSHFSGAPIVSVEVPERVFGQEQVKTPPIRFTQDKDGPLTMKITGSTLNNSWVWVKTVILDTEDIAIQEHDFDLSYYHGPDWSEGNRSDDWIFRLPAGEYKVLVYGENEQTQLNGPRDISGDKLEVEIQSGVVLTRYFLLGFILFLLLSLRAKKLTTDDRENERAAQFRQDFLA</sequence>
<evidence type="ECO:0000313" key="1">
    <source>
        <dbReference type="EMBL" id="AWV89034.1"/>
    </source>
</evidence>
<proteinExistence type="predicted"/>
<dbReference type="Proteomes" id="UP000249799">
    <property type="component" value="Chromosome"/>
</dbReference>
<evidence type="ECO:0000313" key="2">
    <source>
        <dbReference type="Proteomes" id="UP000249799"/>
    </source>
</evidence>
<dbReference type="EMBL" id="CP030032">
    <property type="protein sequence ID" value="AWV89034.1"/>
    <property type="molecule type" value="Genomic_DNA"/>
</dbReference>
<dbReference type="RefSeq" id="WP_111333206.1">
    <property type="nucleotide sequence ID" value="NZ_CP030032.1"/>
</dbReference>
<dbReference type="AlphaFoldDB" id="A0A2Z4FK32"/>
<name>A0A2Z4FK32_9DELT</name>
<reference evidence="1 2" key="1">
    <citation type="submission" date="2018-06" db="EMBL/GenBank/DDBJ databases">
        <title>Lujinxingia sediminis gen. nov. sp. nov., a new facultative anaerobic member of the class Deltaproteobacteria, and proposal of Lujinxingaceae fam. nov.</title>
        <authorList>
            <person name="Guo L.-Y."/>
            <person name="Li C.-M."/>
            <person name="Wang S."/>
            <person name="Du Z.-J."/>
        </authorList>
    </citation>
    <scope>NUCLEOTIDE SEQUENCE [LARGE SCALE GENOMIC DNA]</scope>
    <source>
        <strain evidence="1 2">FA350</strain>
    </source>
</reference>
<keyword evidence="2" id="KW-1185">Reference proteome</keyword>
<protein>
    <submittedName>
        <fullName evidence="1">Uncharacterized protein</fullName>
    </submittedName>
</protein>
<accession>A0A2Z4FK32</accession>
<organism evidence="1 2">
    <name type="scientific">Bradymonas sediminis</name>
    <dbReference type="NCBI Taxonomy" id="1548548"/>
    <lineage>
        <taxon>Bacteria</taxon>
        <taxon>Deltaproteobacteria</taxon>
        <taxon>Bradymonadales</taxon>
        <taxon>Bradymonadaceae</taxon>
        <taxon>Bradymonas</taxon>
    </lineage>
</organism>
<gene>
    <name evidence="1" type="ORF">DN745_06650</name>
</gene>
<dbReference type="KEGG" id="bsed:DN745_06650"/>